<name>A0ABQ9HTH2_9NEOP</name>
<dbReference type="EMBL" id="JARBHB010000004">
    <property type="protein sequence ID" value="KAJ8887395.1"/>
    <property type="molecule type" value="Genomic_DNA"/>
</dbReference>
<protein>
    <submittedName>
        <fullName evidence="1">Uncharacterized protein</fullName>
    </submittedName>
</protein>
<proteinExistence type="predicted"/>
<evidence type="ECO:0000313" key="1">
    <source>
        <dbReference type="EMBL" id="KAJ8887395.1"/>
    </source>
</evidence>
<evidence type="ECO:0000313" key="2">
    <source>
        <dbReference type="Proteomes" id="UP001159363"/>
    </source>
</evidence>
<keyword evidence="2" id="KW-1185">Reference proteome</keyword>
<reference evidence="1 2" key="1">
    <citation type="submission" date="2023-02" db="EMBL/GenBank/DDBJ databases">
        <title>LHISI_Scaffold_Assembly.</title>
        <authorList>
            <person name="Stuart O.P."/>
            <person name="Cleave R."/>
            <person name="Magrath M.J.L."/>
            <person name="Mikheyev A.S."/>
        </authorList>
    </citation>
    <scope>NUCLEOTIDE SEQUENCE [LARGE SCALE GENOMIC DNA]</scope>
    <source>
        <strain evidence="1">Daus_M_001</strain>
        <tissue evidence="1">Leg muscle</tissue>
    </source>
</reference>
<comment type="caution">
    <text evidence="1">The sequence shown here is derived from an EMBL/GenBank/DDBJ whole genome shotgun (WGS) entry which is preliminary data.</text>
</comment>
<dbReference type="Proteomes" id="UP001159363">
    <property type="component" value="Chromosome X"/>
</dbReference>
<accession>A0ABQ9HTH2</accession>
<organism evidence="1 2">
    <name type="scientific">Dryococelus australis</name>
    <dbReference type="NCBI Taxonomy" id="614101"/>
    <lineage>
        <taxon>Eukaryota</taxon>
        <taxon>Metazoa</taxon>
        <taxon>Ecdysozoa</taxon>
        <taxon>Arthropoda</taxon>
        <taxon>Hexapoda</taxon>
        <taxon>Insecta</taxon>
        <taxon>Pterygota</taxon>
        <taxon>Neoptera</taxon>
        <taxon>Polyneoptera</taxon>
        <taxon>Phasmatodea</taxon>
        <taxon>Verophasmatodea</taxon>
        <taxon>Anareolatae</taxon>
        <taxon>Phasmatidae</taxon>
        <taxon>Eurycanthinae</taxon>
        <taxon>Dryococelus</taxon>
    </lineage>
</organism>
<sequence length="205" mass="23778">MLWIFGKCQQIQGIPGWNLYMEKIIATKTFEESRVICMPFVNALPNNCNTILTALSVALDESKKLMHKTCIVTFDQPLYMKARDIVGASDETSDLSKIFIRLERVSTTDALVKQYWLLHGRKWSERKFSASYIPQTLWRRCSLVMHTPELGDTAKLWVQYYRMVSLVKDYIQAERTGNSKLHLECVQNLIPYFHSVGHFPYAKSC</sequence>
<gene>
    <name evidence="1" type="ORF">PR048_013610</name>
</gene>